<proteinExistence type="predicted"/>
<gene>
    <name evidence="4" type="primary">Ppan</name>
    <name evidence="4" type="ORF">EYF80_019721</name>
</gene>
<evidence type="ECO:0000313" key="5">
    <source>
        <dbReference type="Proteomes" id="UP000314294"/>
    </source>
</evidence>
<dbReference type="GO" id="GO:0019843">
    <property type="term" value="F:rRNA binding"/>
    <property type="evidence" value="ECO:0007669"/>
    <property type="project" value="InterPro"/>
</dbReference>
<feature type="region of interest" description="Disordered" evidence="2">
    <location>
        <begin position="319"/>
        <end position="570"/>
    </location>
</feature>
<comment type="caution">
    <text evidence="4">The sequence shown here is derived from an EMBL/GenBank/DDBJ whole genome shotgun (WGS) entry which is preliminary data.</text>
</comment>
<dbReference type="InterPro" id="IPR007109">
    <property type="entry name" value="Brix"/>
</dbReference>
<protein>
    <submittedName>
        <fullName evidence="4">Suppressor of SWI4 1</fullName>
    </submittedName>
</protein>
<organism evidence="4 5">
    <name type="scientific">Liparis tanakae</name>
    <name type="common">Tanaka's snailfish</name>
    <dbReference type="NCBI Taxonomy" id="230148"/>
    <lineage>
        <taxon>Eukaryota</taxon>
        <taxon>Metazoa</taxon>
        <taxon>Chordata</taxon>
        <taxon>Craniata</taxon>
        <taxon>Vertebrata</taxon>
        <taxon>Euteleostomi</taxon>
        <taxon>Actinopterygii</taxon>
        <taxon>Neopterygii</taxon>
        <taxon>Teleostei</taxon>
        <taxon>Neoteleostei</taxon>
        <taxon>Acanthomorphata</taxon>
        <taxon>Eupercaria</taxon>
        <taxon>Perciformes</taxon>
        <taxon>Cottioidei</taxon>
        <taxon>Cottales</taxon>
        <taxon>Liparidae</taxon>
        <taxon>Liparis</taxon>
    </lineage>
</organism>
<feature type="region of interest" description="Disordered" evidence="2">
    <location>
        <begin position="1"/>
        <end position="21"/>
    </location>
</feature>
<feature type="compositionally biased region" description="Basic and acidic residues" evidence="2">
    <location>
        <begin position="516"/>
        <end position="531"/>
    </location>
</feature>
<dbReference type="GO" id="GO:0006364">
    <property type="term" value="P:rRNA processing"/>
    <property type="evidence" value="ECO:0007669"/>
    <property type="project" value="InterPro"/>
</dbReference>
<dbReference type="PANTHER" id="PTHR12661">
    <property type="entry name" value="PETER PAN-RELATED"/>
    <property type="match status" value="1"/>
</dbReference>
<feature type="compositionally biased region" description="Basic residues" evidence="2">
    <location>
        <begin position="552"/>
        <end position="570"/>
    </location>
</feature>
<feature type="compositionally biased region" description="Basic and acidic residues" evidence="2">
    <location>
        <begin position="328"/>
        <end position="356"/>
    </location>
</feature>
<dbReference type="OrthoDB" id="10261452at2759"/>
<dbReference type="Pfam" id="PF04427">
    <property type="entry name" value="Brix"/>
    <property type="match status" value="1"/>
</dbReference>
<dbReference type="GO" id="GO:0030687">
    <property type="term" value="C:preribosome, large subunit precursor"/>
    <property type="evidence" value="ECO:0007669"/>
    <property type="project" value="TreeGrafter"/>
</dbReference>
<dbReference type="PANTHER" id="PTHR12661:SF5">
    <property type="entry name" value="SUPPRESSOR OF SWI4 1 HOMOLOG"/>
    <property type="match status" value="1"/>
</dbReference>
<dbReference type="SMART" id="SM00879">
    <property type="entry name" value="Brix"/>
    <property type="match status" value="1"/>
</dbReference>
<dbReference type="SUPFAM" id="SSF52954">
    <property type="entry name" value="Class II aaRS ABD-related"/>
    <property type="match status" value="1"/>
</dbReference>
<evidence type="ECO:0000256" key="1">
    <source>
        <dbReference type="ARBA" id="ARBA00004604"/>
    </source>
</evidence>
<evidence type="ECO:0000256" key="2">
    <source>
        <dbReference type="SAM" id="MobiDB-lite"/>
    </source>
</evidence>
<dbReference type="EMBL" id="SRLO01000168">
    <property type="protein sequence ID" value="TNN70045.1"/>
    <property type="molecule type" value="Genomic_DNA"/>
</dbReference>
<reference evidence="4 5" key="1">
    <citation type="submission" date="2019-03" db="EMBL/GenBank/DDBJ databases">
        <title>First draft genome of Liparis tanakae, snailfish: a comprehensive survey of snailfish specific genes.</title>
        <authorList>
            <person name="Kim W."/>
            <person name="Song I."/>
            <person name="Jeong J.-H."/>
            <person name="Kim D."/>
            <person name="Kim S."/>
            <person name="Ryu S."/>
            <person name="Song J.Y."/>
            <person name="Lee S.K."/>
        </authorList>
    </citation>
    <scope>NUCLEOTIDE SEQUENCE [LARGE SCALE GENOMIC DNA]</scope>
    <source>
        <tissue evidence="4">Muscle</tissue>
    </source>
</reference>
<sequence length="570" mass="63667">MGKSKTKNQKKSRATANHVAEESFSAVPHSFVFNRGQIGKNVGQLIVDVRRVMEPFTAESLKVRKKNVLKDFVAVAGPLGVTHFMMFSKTPSSINLRLARLPKGPTLNFRVLKYTLVKDVVSSLKKHRMHEQQFTHHPLLILNNFGSDGMHVKLMATMFQNMFPSINVQRISLNNIRRCVLLNYNPVTEEIEFRHYSMKVVPVGMSRGVKKLMQERFPNMSKFEDISELMIKGANLSESEAEQDGEHNITELPQVYSGRGNMASQQSAVRLTEIGPRMTLQLSKIEEGMADGNILYHTAISKSEEEILEILKRKEVQLKEKAGRRKKQEQDVAEKKEKRELNKKRSLEGIKKKQAEAEEDSEVEDPGVPDGHVAAVESDDEEEYYRQAVGQEPDEDMFPAKRRHTSERNQGPAKKRKMSPGQPFRKDRDTRSPKRSGPGGYGDTRSPKRSGPGGYGDTRSPKRSGPGGYGDSRSPKRSGPGGYGDKTGKGWKKSGDGDKSFGRKMKPGGNAFGAKKLGDRDNKFGKKKFDGNKSFGGNKDKSFKSNGSKGKPAFKKKGVKHGSKQRKGKG</sequence>
<dbReference type="InterPro" id="IPR045112">
    <property type="entry name" value="PPAN-like"/>
</dbReference>
<feature type="domain" description="Brix" evidence="3">
    <location>
        <begin position="28"/>
        <end position="291"/>
    </location>
</feature>
<keyword evidence="5" id="KW-1185">Reference proteome</keyword>
<feature type="compositionally biased region" description="Acidic residues" evidence="2">
    <location>
        <begin position="357"/>
        <end position="367"/>
    </location>
</feature>
<dbReference type="GO" id="GO:0005730">
    <property type="term" value="C:nucleolus"/>
    <property type="evidence" value="ECO:0007669"/>
    <property type="project" value="UniProtKB-SubCell"/>
</dbReference>
<evidence type="ECO:0000259" key="3">
    <source>
        <dbReference type="PROSITE" id="PS50833"/>
    </source>
</evidence>
<feature type="compositionally biased region" description="Basic residues" evidence="2">
    <location>
        <begin position="1"/>
        <end position="13"/>
    </location>
</feature>
<comment type="subcellular location">
    <subcellularLocation>
        <location evidence="1">Nucleus</location>
        <location evidence="1">Nucleolus</location>
    </subcellularLocation>
</comment>
<dbReference type="AlphaFoldDB" id="A0A4Z2HXI2"/>
<name>A0A4Z2HXI2_9TELE</name>
<dbReference type="PROSITE" id="PS50833">
    <property type="entry name" value="BRIX"/>
    <property type="match status" value="1"/>
</dbReference>
<evidence type="ECO:0000313" key="4">
    <source>
        <dbReference type="EMBL" id="TNN70045.1"/>
    </source>
</evidence>
<dbReference type="Proteomes" id="UP000314294">
    <property type="component" value="Unassembled WGS sequence"/>
</dbReference>
<dbReference type="GO" id="GO:0000027">
    <property type="term" value="P:ribosomal large subunit assembly"/>
    <property type="evidence" value="ECO:0007669"/>
    <property type="project" value="TreeGrafter"/>
</dbReference>
<accession>A0A4Z2HXI2</accession>